<dbReference type="Proteomes" id="UP000199488">
    <property type="component" value="Unassembled WGS sequence"/>
</dbReference>
<reference evidence="2 3" key="1">
    <citation type="submission" date="2016-10" db="EMBL/GenBank/DDBJ databases">
        <authorList>
            <person name="de Groot N.N."/>
        </authorList>
    </citation>
    <scope>NUCLEOTIDE SEQUENCE [LARGE SCALE GENOMIC DNA]</scope>
    <source>
        <strain evidence="2 3">DSM 23126</strain>
    </source>
</reference>
<dbReference type="Gene3D" id="3.50.50.60">
    <property type="entry name" value="FAD/NAD(P)-binding domain"/>
    <property type="match status" value="2"/>
</dbReference>
<dbReference type="InterPro" id="IPR017896">
    <property type="entry name" value="4Fe4S_Fe-S-bd"/>
</dbReference>
<sequence>MSNHRSDAWISTEQLQENFAEVNSPLSTTHAVKESNRCLFCYDAPCIQACPTGIDIPSFIKKIASGNLKGSAVTIMDANPVGASCARVCPTEELCEGACVLNGESEPIMIGDLQRYATDWAIRNEQVLFEAGPSTSKHIAIVGSGPAGLAAARELARFGHQVTIFEADDEPGGLNRYGIVSFRLPVDIVKWEIDQIVNMGVTIRTNTAVGKDISPEELREQFDSIIIAVGMGSVPELHMEGEDASGVYDAVDFVRSTKDGTFSRNLAGKRVAVIGAGNTAVDAATCSTRLGAEHVSIVYRRTKNEMTAYPFEFEFAKQDGIAFQWLTSPVKIEKNDHGEVSGLECVQMELGEADQDGRQRPVPIQNSNFMMDVDVVIRAIGQERLQDTIAMFGLEHTDGVVTVDASYAASEPNHFAVGDVVFGSGQGEAMVVSAAEQGKQAAYTIHQQLSAGTQAAG</sequence>
<dbReference type="Pfam" id="PF07992">
    <property type="entry name" value="Pyr_redox_2"/>
    <property type="match status" value="1"/>
</dbReference>
<evidence type="ECO:0000259" key="1">
    <source>
        <dbReference type="PROSITE" id="PS51379"/>
    </source>
</evidence>
<dbReference type="Gene3D" id="1.10.1060.10">
    <property type="entry name" value="Alpha-helical ferredoxin"/>
    <property type="match status" value="1"/>
</dbReference>
<dbReference type="PRINTS" id="PR00419">
    <property type="entry name" value="ADXRDTASE"/>
</dbReference>
<organism evidence="2 3">
    <name type="scientific">Marinococcus luteus</name>
    <dbReference type="NCBI Taxonomy" id="1122204"/>
    <lineage>
        <taxon>Bacteria</taxon>
        <taxon>Bacillati</taxon>
        <taxon>Bacillota</taxon>
        <taxon>Bacilli</taxon>
        <taxon>Bacillales</taxon>
        <taxon>Bacillaceae</taxon>
        <taxon>Marinococcus</taxon>
    </lineage>
</organism>
<dbReference type="SUPFAM" id="SSF51971">
    <property type="entry name" value="Nucleotide-binding domain"/>
    <property type="match status" value="1"/>
</dbReference>
<dbReference type="GO" id="GO:0051536">
    <property type="term" value="F:iron-sulfur cluster binding"/>
    <property type="evidence" value="ECO:0007669"/>
    <property type="project" value="InterPro"/>
</dbReference>
<evidence type="ECO:0000313" key="2">
    <source>
        <dbReference type="EMBL" id="SDW40259.1"/>
    </source>
</evidence>
<feature type="domain" description="4Fe-4S ferredoxin-type" evidence="1">
    <location>
        <begin position="29"/>
        <end position="62"/>
    </location>
</feature>
<dbReference type="InterPro" id="IPR036188">
    <property type="entry name" value="FAD/NAD-bd_sf"/>
</dbReference>
<dbReference type="OrthoDB" id="9803192at2"/>
<evidence type="ECO:0000313" key="3">
    <source>
        <dbReference type="Proteomes" id="UP000199488"/>
    </source>
</evidence>
<gene>
    <name evidence="2" type="ORF">SAMN05421781_1292</name>
</gene>
<dbReference type="STRING" id="1122204.SAMN05421781_1292"/>
<dbReference type="InterPro" id="IPR009051">
    <property type="entry name" value="Helical_ferredxn"/>
</dbReference>
<proteinExistence type="predicted"/>
<dbReference type="Pfam" id="PF14691">
    <property type="entry name" value="Fer4_20"/>
    <property type="match status" value="1"/>
</dbReference>
<dbReference type="PANTHER" id="PTHR42783">
    <property type="entry name" value="GLUTAMATE SYNTHASE [NADPH] SMALL CHAIN"/>
    <property type="match status" value="1"/>
</dbReference>
<protein>
    <submittedName>
        <fullName evidence="2">Glutamate synthase (NADPH/NADH) small chain</fullName>
    </submittedName>
</protein>
<accession>A0A1H2TAJ7</accession>
<dbReference type="AlphaFoldDB" id="A0A1H2TAJ7"/>
<dbReference type="PROSITE" id="PS51379">
    <property type="entry name" value="4FE4S_FER_2"/>
    <property type="match status" value="1"/>
</dbReference>
<keyword evidence="3" id="KW-1185">Reference proteome</keyword>
<dbReference type="RefSeq" id="WP_091612658.1">
    <property type="nucleotide sequence ID" value="NZ_FNNC01000002.1"/>
</dbReference>
<name>A0A1H2TAJ7_9BACI</name>
<dbReference type="PANTHER" id="PTHR42783:SF3">
    <property type="entry name" value="GLUTAMATE SYNTHASE [NADPH] SMALL CHAIN-RELATED"/>
    <property type="match status" value="1"/>
</dbReference>
<dbReference type="GO" id="GO:0016491">
    <property type="term" value="F:oxidoreductase activity"/>
    <property type="evidence" value="ECO:0007669"/>
    <property type="project" value="InterPro"/>
</dbReference>
<dbReference type="InterPro" id="IPR028261">
    <property type="entry name" value="DPD_II"/>
</dbReference>
<dbReference type="EMBL" id="FNNC01000002">
    <property type="protein sequence ID" value="SDW40259.1"/>
    <property type="molecule type" value="Genomic_DNA"/>
</dbReference>
<dbReference type="InterPro" id="IPR023753">
    <property type="entry name" value="FAD/NAD-binding_dom"/>
</dbReference>
<dbReference type="SUPFAM" id="SSF46548">
    <property type="entry name" value="alpha-helical ferredoxin"/>
    <property type="match status" value="1"/>
</dbReference>